<accession>A0A222E0E9</accession>
<dbReference type="KEGG" id="aht:ANTHELSMS3_00733"/>
<sequence>MIEQHESADGAARVALQTDGSGHYRYVLSTIADDAGWTITEKSHLYGWRGPCLNDAKRALQLQGASGVES</sequence>
<dbReference type="AlphaFoldDB" id="A0A222E0E9"/>
<protein>
    <submittedName>
        <fullName evidence="1">Uncharacterized protein</fullName>
    </submittedName>
</protein>
<evidence type="ECO:0000313" key="1">
    <source>
        <dbReference type="EMBL" id="ASP19451.1"/>
    </source>
</evidence>
<evidence type="ECO:0000313" key="2">
    <source>
        <dbReference type="Proteomes" id="UP000203589"/>
    </source>
</evidence>
<proteinExistence type="predicted"/>
<organism evidence="1 2">
    <name type="scientific">Antarctobacter heliothermus</name>
    <dbReference type="NCBI Taxonomy" id="74033"/>
    <lineage>
        <taxon>Bacteria</taxon>
        <taxon>Pseudomonadati</taxon>
        <taxon>Pseudomonadota</taxon>
        <taxon>Alphaproteobacteria</taxon>
        <taxon>Rhodobacterales</taxon>
        <taxon>Roseobacteraceae</taxon>
        <taxon>Antarctobacter</taxon>
    </lineage>
</organism>
<reference evidence="1 2" key="1">
    <citation type="submission" date="2017-07" db="EMBL/GenBank/DDBJ databases">
        <title>Genome Sequence of Antarctobacter heliothermus Strain SMS3 Isolated from a culture of the Diatom Skeletonema marinoi.</title>
        <authorList>
            <person name="Topel M."/>
            <person name="Pinder M.I.M."/>
            <person name="Johansson O.N."/>
            <person name="Kourtchenko O."/>
            <person name="Godhe A."/>
            <person name="Clarke A.K."/>
        </authorList>
    </citation>
    <scope>NUCLEOTIDE SEQUENCE [LARGE SCALE GENOMIC DNA]</scope>
    <source>
        <strain evidence="1 2">SMS3</strain>
    </source>
</reference>
<dbReference type="Proteomes" id="UP000203589">
    <property type="component" value="Chromosome"/>
</dbReference>
<name>A0A222E0E9_9RHOB</name>
<dbReference type="EMBL" id="CP022540">
    <property type="protein sequence ID" value="ASP19451.1"/>
    <property type="molecule type" value="Genomic_DNA"/>
</dbReference>
<keyword evidence="2" id="KW-1185">Reference proteome</keyword>
<gene>
    <name evidence="1" type="ORF">ANTHELSMS3_00733</name>
</gene>